<accession>A0A5N6A280</accession>
<feature type="compositionally biased region" description="Low complexity" evidence="1">
    <location>
        <begin position="138"/>
        <end position="150"/>
    </location>
</feature>
<gene>
    <name evidence="4" type="ORF">FH607_023365</name>
</gene>
<protein>
    <recommendedName>
        <fullName evidence="3">DUF8017 domain-containing protein</fullName>
    </recommendedName>
</protein>
<dbReference type="AlphaFoldDB" id="A0A5N6A280"/>
<keyword evidence="2" id="KW-1133">Transmembrane helix</keyword>
<feature type="compositionally biased region" description="Acidic residues" evidence="1">
    <location>
        <begin position="151"/>
        <end position="161"/>
    </location>
</feature>
<feature type="compositionally biased region" description="Low complexity" evidence="1">
    <location>
        <begin position="75"/>
        <end position="85"/>
    </location>
</feature>
<comment type="caution">
    <text evidence="4">The sequence shown here is derived from an EMBL/GenBank/DDBJ whole genome shotgun (WGS) entry which is preliminary data.</text>
</comment>
<dbReference type="OrthoDB" id="3614545at2"/>
<proteinExistence type="predicted"/>
<name>A0A5N6A280_9ACTN</name>
<evidence type="ECO:0000313" key="4">
    <source>
        <dbReference type="EMBL" id="KAB8162006.1"/>
    </source>
</evidence>
<feature type="compositionally biased region" description="Basic and acidic residues" evidence="1">
    <location>
        <begin position="162"/>
        <end position="173"/>
    </location>
</feature>
<sequence>MRPGEQQPGGEPGREWSNPYQQPGYQQPNPYQQPPTGGAGGGWEQPGQGAQPGVPPVPTPGAQPGVPPVPPPGAPGAAWQQQGPSTLPPPSPPPNDGDSKRLKIAVGIIVAVAVVAGAAVTGVVLMGGDDSPQAGQNRDTPGDSGDPSGDPSEDPTEEPTDEPTRPEDPDDPRQGVLQRPDPVIAPDWQVQTLENRHIAFDVPPDQWTVNSEGTTFGYEDEREGAEEGDILVAMSGVATYMDGWCADAEYGVSSRAMAGTKGAQGATNTAEAAENEAMNWALGAYDQDQLGTFEMSDAQEFESDHGISGHLVTATIRDVPEDEEDPNPCGQTDGKVYAVSYLDLNNDMATWVLVADAGVEDELPDETIEQIMSSLRPYPVEAEQS</sequence>
<feature type="compositionally biased region" description="Pro residues" evidence="1">
    <location>
        <begin position="53"/>
        <end position="74"/>
    </location>
</feature>
<reference evidence="4" key="1">
    <citation type="submission" date="2019-10" db="EMBL/GenBank/DDBJ databases">
        <title>Nonomuraea sp. nov., isolated from Phyllanthus amarus.</title>
        <authorList>
            <person name="Klykleung N."/>
            <person name="Tanasupawat S."/>
        </authorList>
    </citation>
    <scope>NUCLEOTIDE SEQUENCE [LARGE SCALE GENOMIC DNA]</scope>
    <source>
        <strain evidence="4">3MP-10</strain>
    </source>
</reference>
<keyword evidence="2" id="KW-0812">Transmembrane</keyword>
<evidence type="ECO:0000313" key="5">
    <source>
        <dbReference type="Proteomes" id="UP000314251"/>
    </source>
</evidence>
<evidence type="ECO:0000259" key="3">
    <source>
        <dbReference type="Pfam" id="PF26056"/>
    </source>
</evidence>
<keyword evidence="2" id="KW-0472">Membrane</keyword>
<dbReference type="EMBL" id="VDLY02000016">
    <property type="protein sequence ID" value="KAB8162006.1"/>
    <property type="molecule type" value="Genomic_DNA"/>
</dbReference>
<feature type="transmembrane region" description="Helical" evidence="2">
    <location>
        <begin position="104"/>
        <end position="128"/>
    </location>
</feature>
<feature type="region of interest" description="Disordered" evidence="1">
    <location>
        <begin position="1"/>
        <end position="100"/>
    </location>
</feature>
<feature type="domain" description="DUF8017" evidence="3">
    <location>
        <begin position="184"/>
        <end position="379"/>
    </location>
</feature>
<dbReference type="Pfam" id="PF26056">
    <property type="entry name" value="DUF8017"/>
    <property type="match status" value="1"/>
</dbReference>
<evidence type="ECO:0000256" key="2">
    <source>
        <dbReference type="SAM" id="Phobius"/>
    </source>
</evidence>
<feature type="region of interest" description="Disordered" evidence="1">
    <location>
        <begin position="128"/>
        <end position="182"/>
    </location>
</feature>
<organism evidence="4 5">
    <name type="scientific">Streptomyces mimosae</name>
    <dbReference type="NCBI Taxonomy" id="2586635"/>
    <lineage>
        <taxon>Bacteria</taxon>
        <taxon>Bacillati</taxon>
        <taxon>Actinomycetota</taxon>
        <taxon>Actinomycetes</taxon>
        <taxon>Kitasatosporales</taxon>
        <taxon>Streptomycetaceae</taxon>
        <taxon>Streptomyces</taxon>
    </lineage>
</organism>
<dbReference type="Proteomes" id="UP000314251">
    <property type="component" value="Unassembled WGS sequence"/>
</dbReference>
<dbReference type="RefSeq" id="WP_139672052.1">
    <property type="nucleotide sequence ID" value="NZ_VDLY02000016.1"/>
</dbReference>
<keyword evidence="5" id="KW-1185">Reference proteome</keyword>
<dbReference type="InterPro" id="IPR058330">
    <property type="entry name" value="DUF8017"/>
</dbReference>
<evidence type="ECO:0000256" key="1">
    <source>
        <dbReference type="SAM" id="MobiDB-lite"/>
    </source>
</evidence>
<feature type="compositionally biased region" description="Pro residues" evidence="1">
    <location>
        <begin position="86"/>
        <end position="95"/>
    </location>
</feature>
<feature type="compositionally biased region" description="Low complexity" evidence="1">
    <location>
        <begin position="18"/>
        <end position="36"/>
    </location>
</feature>